<feature type="domain" description="KIB1-4 beta-propeller" evidence="1">
    <location>
        <begin position="117"/>
        <end position="360"/>
    </location>
</feature>
<accession>R7VZ58</accession>
<name>R7VZ58_AEGTA</name>
<proteinExistence type="predicted"/>
<dbReference type="SUPFAM" id="SSF81383">
    <property type="entry name" value="F-box domain"/>
    <property type="match status" value="1"/>
</dbReference>
<dbReference type="InterPro" id="IPR036047">
    <property type="entry name" value="F-box-like_dom_sf"/>
</dbReference>
<dbReference type="Pfam" id="PF03478">
    <property type="entry name" value="Beta-prop_KIB1-4"/>
    <property type="match status" value="1"/>
</dbReference>
<sequence>MGKKLPPSTPTAGRRRKGPSLVPLSACKRRRTPEASGWASLPTDVVHLVTSRLLAGDVVDYIVFRAVCSGWRSCTSDARDPTLSKPDLWPRGWVALCDGDGVRPDDAGEIGFFHTRTARRLRVRLPELRRHRIIGFTRGLIILLNKRTAAVRVLHPFTRVVVDLPSLVPVFHDAVRNRNSVLDMNAAVCSASATSIAVVAWFPWTHVLIGAEAGRPTWEVLHRGLFLKSILPFQGRLYATVAMGGSRKIMQLYPRSPHPVLARVPNDFGDQGLCGYFLVESGGQVLLAVHHLTAQHCGAEPFQQHAYKLFALDIDRGELIPVNCLGGHALFLSRDRSLSVSARDLPSVNSNSIYFSLHRDPVVVHSVRTGFSERLAVSCQIHDGKDRIRPSVRPFTIADHLLTYCHPHECGGSRRYPVVPAKAFRPCLSRQHGLVTTAGRLIPIKTVKAAKLIHHLLVTEAPAWVLGSMEKWERAFFWAGIANIWRRFCKARISVRFALQLWGGRHILFWRDCSINGYSVAEFSPLVLEFIRLPWSVAGIHSASFVYRLLTIFTGADCTWRCWAPLTCKIIAWLAYTISALDLNGTTSD</sequence>
<dbReference type="AlphaFoldDB" id="R7VZ58"/>
<evidence type="ECO:0000313" key="2">
    <source>
        <dbReference type="EnsemblPlants" id="EMT00375"/>
    </source>
</evidence>
<dbReference type="PANTHER" id="PTHR33165">
    <property type="entry name" value="F-BOX DOMAIN CONTAINING PROTEIN-LIKE-RELATED"/>
    <property type="match status" value="1"/>
</dbReference>
<evidence type="ECO:0000259" key="1">
    <source>
        <dbReference type="Pfam" id="PF03478"/>
    </source>
</evidence>
<dbReference type="PANTHER" id="PTHR33165:SF72">
    <property type="entry name" value="F-BOX DOMAIN-CONTAINING PROTEIN"/>
    <property type="match status" value="1"/>
</dbReference>
<organism evidence="2">
    <name type="scientific">Aegilops tauschii</name>
    <name type="common">Tausch's goatgrass</name>
    <name type="synonym">Aegilops squarrosa</name>
    <dbReference type="NCBI Taxonomy" id="37682"/>
    <lineage>
        <taxon>Eukaryota</taxon>
        <taxon>Viridiplantae</taxon>
        <taxon>Streptophyta</taxon>
        <taxon>Embryophyta</taxon>
        <taxon>Tracheophyta</taxon>
        <taxon>Spermatophyta</taxon>
        <taxon>Magnoliopsida</taxon>
        <taxon>Liliopsida</taxon>
        <taxon>Poales</taxon>
        <taxon>Poaceae</taxon>
        <taxon>BOP clade</taxon>
        <taxon>Pooideae</taxon>
        <taxon>Triticodae</taxon>
        <taxon>Triticeae</taxon>
        <taxon>Triticinae</taxon>
        <taxon>Aegilops</taxon>
    </lineage>
</organism>
<dbReference type="EnsemblPlants" id="EMT00375">
    <property type="protein sequence ID" value="EMT00375"/>
    <property type="gene ID" value="F775_24962"/>
</dbReference>
<reference evidence="2" key="1">
    <citation type="submission" date="2015-06" db="UniProtKB">
        <authorList>
            <consortium name="EnsemblPlants"/>
        </authorList>
    </citation>
    <scope>IDENTIFICATION</scope>
</reference>
<protein>
    <recommendedName>
        <fullName evidence="1">KIB1-4 beta-propeller domain-containing protein</fullName>
    </recommendedName>
</protein>
<dbReference type="InterPro" id="IPR005174">
    <property type="entry name" value="KIB1-4_b-propeller"/>
</dbReference>